<dbReference type="OrthoDB" id="2272416at2759"/>
<comment type="caution">
    <text evidence="1">The sequence shown here is derived from an EMBL/GenBank/DDBJ whole genome shotgun (WGS) entry which is preliminary data.</text>
</comment>
<dbReference type="Proteomes" id="UP000325315">
    <property type="component" value="Unassembled WGS sequence"/>
</dbReference>
<proteinExistence type="predicted"/>
<name>A0A5B6VMX4_9ROSI</name>
<dbReference type="PANTHER" id="PTHR34482">
    <property type="entry name" value="DNA DAMAGE-INDUCIBLE PROTEIN 1-LIKE"/>
    <property type="match status" value="1"/>
</dbReference>
<sequence>MFEMIEVLQRIASANATSVRQGLPLGRLRALDGMEFRGVRGGDPTCAKYWLEGVTCILGQMGCSNKDKHGCAVSFLDSEAHHWWVTIEHGTAPERVDWDFFLEPFQIKSMRKQYLEARREFMDLVQAQSAEVFEELVEKARPLEETLGEEPKVITARTINRSSESASGSGWKAKRGRFGRHPGECWRLTGACISCGSMEHRIKDCPRRVVMARDQPAATTLTLARGRGCSRSDSGRGFGQRGVTRVETGGPARVYAVRKPQTREATDVIAGTFTLQSFSLLALVDSGATRSFILRDVARELGIFVETSRLGVTVRSPLGDSVVVD</sequence>
<dbReference type="GO" id="GO:0008237">
    <property type="term" value="F:metallopeptidase activity"/>
    <property type="evidence" value="ECO:0007669"/>
    <property type="project" value="UniProtKB-KW"/>
</dbReference>
<protein>
    <submittedName>
        <fullName evidence="1">ATP-dependent zinc metalloprotease FtsH</fullName>
    </submittedName>
</protein>
<dbReference type="PANTHER" id="PTHR34482:SF36">
    <property type="entry name" value="RETROTRANSPOSON GAG DOMAIN-CONTAINING PROTEIN"/>
    <property type="match status" value="1"/>
</dbReference>
<organism evidence="1 2">
    <name type="scientific">Gossypium australe</name>
    <dbReference type="NCBI Taxonomy" id="47621"/>
    <lineage>
        <taxon>Eukaryota</taxon>
        <taxon>Viridiplantae</taxon>
        <taxon>Streptophyta</taxon>
        <taxon>Embryophyta</taxon>
        <taxon>Tracheophyta</taxon>
        <taxon>Spermatophyta</taxon>
        <taxon>Magnoliopsida</taxon>
        <taxon>eudicotyledons</taxon>
        <taxon>Gunneridae</taxon>
        <taxon>Pentapetalae</taxon>
        <taxon>rosids</taxon>
        <taxon>malvids</taxon>
        <taxon>Malvales</taxon>
        <taxon>Malvaceae</taxon>
        <taxon>Malvoideae</taxon>
        <taxon>Gossypium</taxon>
    </lineage>
</organism>
<dbReference type="GO" id="GO:0006508">
    <property type="term" value="P:proteolysis"/>
    <property type="evidence" value="ECO:0007669"/>
    <property type="project" value="UniProtKB-KW"/>
</dbReference>
<keyword evidence="1" id="KW-0378">Hydrolase</keyword>
<dbReference type="AlphaFoldDB" id="A0A5B6VMX4"/>
<gene>
    <name evidence="1" type="ORF">EPI10_016180</name>
</gene>
<evidence type="ECO:0000313" key="2">
    <source>
        <dbReference type="Proteomes" id="UP000325315"/>
    </source>
</evidence>
<dbReference type="CDD" id="cd00303">
    <property type="entry name" value="retropepsin_like"/>
    <property type="match status" value="1"/>
</dbReference>
<reference evidence="2" key="1">
    <citation type="journal article" date="2019" name="Plant Biotechnol. J.">
        <title>Genome sequencing of the Australian wild diploid species Gossypium australe highlights disease resistance and delayed gland morphogenesis.</title>
        <authorList>
            <person name="Cai Y."/>
            <person name="Cai X."/>
            <person name="Wang Q."/>
            <person name="Wang P."/>
            <person name="Zhang Y."/>
            <person name="Cai C."/>
            <person name="Xu Y."/>
            <person name="Wang K."/>
            <person name="Zhou Z."/>
            <person name="Wang C."/>
            <person name="Geng S."/>
            <person name="Li B."/>
            <person name="Dong Q."/>
            <person name="Hou Y."/>
            <person name="Wang H."/>
            <person name="Ai P."/>
            <person name="Liu Z."/>
            <person name="Yi F."/>
            <person name="Sun M."/>
            <person name="An G."/>
            <person name="Cheng J."/>
            <person name="Zhang Y."/>
            <person name="Shi Q."/>
            <person name="Xie Y."/>
            <person name="Shi X."/>
            <person name="Chang Y."/>
            <person name="Huang F."/>
            <person name="Chen Y."/>
            <person name="Hong S."/>
            <person name="Mi L."/>
            <person name="Sun Q."/>
            <person name="Zhang L."/>
            <person name="Zhou B."/>
            <person name="Peng R."/>
            <person name="Zhang X."/>
            <person name="Liu F."/>
        </authorList>
    </citation>
    <scope>NUCLEOTIDE SEQUENCE [LARGE SCALE GENOMIC DNA]</scope>
    <source>
        <strain evidence="2">cv. PA1801</strain>
    </source>
</reference>
<dbReference type="Pfam" id="PF08284">
    <property type="entry name" value="RVP_2"/>
    <property type="match status" value="1"/>
</dbReference>
<keyword evidence="1" id="KW-0482">Metalloprotease</keyword>
<dbReference type="EMBL" id="SMMG02000006">
    <property type="protein sequence ID" value="KAA3470471.1"/>
    <property type="molecule type" value="Genomic_DNA"/>
</dbReference>
<evidence type="ECO:0000313" key="1">
    <source>
        <dbReference type="EMBL" id="KAA3470471.1"/>
    </source>
</evidence>
<accession>A0A5B6VMX4</accession>
<keyword evidence="1" id="KW-0645">Protease</keyword>
<keyword evidence="2" id="KW-1185">Reference proteome</keyword>